<feature type="compositionally biased region" description="Low complexity" evidence="1">
    <location>
        <begin position="21"/>
        <end position="47"/>
    </location>
</feature>
<evidence type="ECO:0008006" key="6">
    <source>
        <dbReference type="Google" id="ProtNLM"/>
    </source>
</evidence>
<feature type="region of interest" description="Disordered" evidence="1">
    <location>
        <begin position="21"/>
        <end position="64"/>
    </location>
</feature>
<gene>
    <name evidence="2" type="ORF">TWF102_009445</name>
    <name evidence="3" type="ORF">TWF703_010889</name>
</gene>
<dbReference type="Proteomes" id="UP000475325">
    <property type="component" value="Unassembled WGS sequence"/>
</dbReference>
<dbReference type="PANTHER" id="PTHR15615">
    <property type="match status" value="1"/>
</dbReference>
<dbReference type="EMBL" id="WIQW01000063">
    <property type="protein sequence ID" value="KAF3089968.1"/>
    <property type="molecule type" value="Genomic_DNA"/>
</dbReference>
<evidence type="ECO:0000313" key="2">
    <source>
        <dbReference type="EMBL" id="KAF3089968.1"/>
    </source>
</evidence>
<dbReference type="PANTHER" id="PTHR15615:SF36">
    <property type="entry name" value="PHO85 CYCLIN-5"/>
    <property type="match status" value="1"/>
</dbReference>
<feature type="compositionally biased region" description="Low complexity" evidence="1">
    <location>
        <begin position="54"/>
        <end position="64"/>
    </location>
</feature>
<dbReference type="Gene3D" id="1.10.472.10">
    <property type="entry name" value="Cyclin-like"/>
    <property type="match status" value="1"/>
</dbReference>
<feature type="region of interest" description="Disordered" evidence="1">
    <location>
        <begin position="137"/>
        <end position="159"/>
    </location>
</feature>
<evidence type="ECO:0000313" key="4">
    <source>
        <dbReference type="Proteomes" id="UP000475325"/>
    </source>
</evidence>
<dbReference type="GO" id="GO:0005634">
    <property type="term" value="C:nucleus"/>
    <property type="evidence" value="ECO:0007669"/>
    <property type="project" value="TreeGrafter"/>
</dbReference>
<accession>A0A7C8K0S1</accession>
<comment type="caution">
    <text evidence="3">The sequence shown here is derived from an EMBL/GenBank/DDBJ whole genome shotgun (WGS) entry which is preliminary data.</text>
</comment>
<dbReference type="CDD" id="cd20557">
    <property type="entry name" value="CYCLIN_ScPCL1-like"/>
    <property type="match status" value="1"/>
</dbReference>
<dbReference type="AlphaFoldDB" id="A0A7C8K0S1"/>
<evidence type="ECO:0000256" key="1">
    <source>
        <dbReference type="SAM" id="MobiDB-lite"/>
    </source>
</evidence>
<evidence type="ECO:0000313" key="5">
    <source>
        <dbReference type="Proteomes" id="UP000480548"/>
    </source>
</evidence>
<dbReference type="EMBL" id="WIQZ01000009">
    <property type="protein sequence ID" value="KAF3143475.1"/>
    <property type="molecule type" value="Genomic_DNA"/>
</dbReference>
<evidence type="ECO:0000313" key="3">
    <source>
        <dbReference type="EMBL" id="KAF3143475.1"/>
    </source>
</evidence>
<feature type="compositionally biased region" description="Polar residues" evidence="1">
    <location>
        <begin position="138"/>
        <end position="158"/>
    </location>
</feature>
<organism evidence="3 5">
    <name type="scientific">Orbilia oligospora</name>
    <name type="common">Nematode-trapping fungus</name>
    <name type="synonym">Arthrobotrys oligospora</name>
    <dbReference type="NCBI Taxonomy" id="2813651"/>
    <lineage>
        <taxon>Eukaryota</taxon>
        <taxon>Fungi</taxon>
        <taxon>Dikarya</taxon>
        <taxon>Ascomycota</taxon>
        <taxon>Pezizomycotina</taxon>
        <taxon>Orbiliomycetes</taxon>
        <taxon>Orbiliales</taxon>
        <taxon>Orbiliaceae</taxon>
        <taxon>Orbilia</taxon>
    </lineage>
</organism>
<dbReference type="Proteomes" id="UP000480548">
    <property type="component" value="Unassembled WGS sequence"/>
</dbReference>
<dbReference type="GO" id="GO:0016538">
    <property type="term" value="F:cyclin-dependent protein serine/threonine kinase regulator activity"/>
    <property type="evidence" value="ECO:0007669"/>
    <property type="project" value="TreeGrafter"/>
</dbReference>
<protein>
    <recommendedName>
        <fullName evidence="6">G1/S-specific cyclin pas1</fullName>
    </recommendedName>
</protein>
<dbReference type="GO" id="GO:0019901">
    <property type="term" value="F:protein kinase binding"/>
    <property type="evidence" value="ECO:0007669"/>
    <property type="project" value="InterPro"/>
</dbReference>
<dbReference type="Pfam" id="PF08613">
    <property type="entry name" value="Cyclin"/>
    <property type="match status" value="1"/>
</dbReference>
<proteinExistence type="predicted"/>
<dbReference type="InterPro" id="IPR036915">
    <property type="entry name" value="Cyclin-like_sf"/>
</dbReference>
<dbReference type="GO" id="GO:0000307">
    <property type="term" value="C:cyclin-dependent protein kinase holoenzyme complex"/>
    <property type="evidence" value="ECO:0007669"/>
    <property type="project" value="TreeGrafter"/>
</dbReference>
<reference evidence="4 5" key="1">
    <citation type="submission" date="2019-06" db="EMBL/GenBank/DDBJ databases">
        <authorList>
            <person name="Palmer J.M."/>
        </authorList>
    </citation>
    <scope>NUCLEOTIDE SEQUENCE [LARGE SCALE GENOMIC DNA]</scope>
    <source>
        <strain evidence="2 4">TWF102</strain>
        <strain evidence="3 5">TWF703</strain>
    </source>
</reference>
<feature type="region of interest" description="Disordered" evidence="1">
    <location>
        <begin position="545"/>
        <end position="607"/>
    </location>
</feature>
<dbReference type="InterPro" id="IPR013922">
    <property type="entry name" value="Cyclin_PHO80-like"/>
</dbReference>
<dbReference type="SUPFAM" id="SSF47954">
    <property type="entry name" value="Cyclin-like"/>
    <property type="match status" value="1"/>
</dbReference>
<name>A0A7C8K0S1_ORBOL</name>
<sequence>MLQGPVIYSSLDHRRFLPLESSSLSSSSSSSSLSYISTASPSSASHSSYDDSIHSSPPSSFDSPTSAKFLTLSDRLPSSLSAASSSLSYYSPASAVSSATSVDIASPYSSLESGNSLSEYDTPRRTNAAAEAALKHASNLQRQASSAQALPKEQLQNPRRTRRLLDTQDANPVGPQLIAAPPPLVRQADRKVNFVDNLVDTAAQIVEAIWPSSMQKPCEPSLGRVLPLRTFIQETLRRSRTSYSTLQVALYYLFVIRAFIPIDEAALHLSESCPDARALQCGRRMFLAALILASKYLQDRNYSARAWSKISGLNITEINTNELAFLTTVNWKLHISDHIFDRWTKIVLKCTPTTSILPAKASVHCNFASNRWIHIFSQLNGSLDLLILEDMLAEESPAVRCPESKLSGLQTINPEDSVASVPNFATASVSGKINSMAFALAAPTVGRGMCNENMPTRSSDERLPARCSRKSSLSVCETIDSCQMDVTAINSSMPTCSSALRNLTRSSDKLTIVVDPRQQLNSLSRSTAPVQVTPVREQILGNVRMGSGHTIPTPSAVSMPPVSGKNRKRGNETPVASRHQKKQRDRHGESDSQKVSEPVVPSGLTPQMRQMNTNFSISGKKGNGIRMNINPGLSLSNMAHGQMMRPGTGQRSMGHVVYG</sequence>